<organism evidence="1 2">
    <name type="scientific">Madurella fahalii</name>
    <dbReference type="NCBI Taxonomy" id="1157608"/>
    <lineage>
        <taxon>Eukaryota</taxon>
        <taxon>Fungi</taxon>
        <taxon>Dikarya</taxon>
        <taxon>Ascomycota</taxon>
        <taxon>Pezizomycotina</taxon>
        <taxon>Sordariomycetes</taxon>
        <taxon>Sordariomycetidae</taxon>
        <taxon>Sordariales</taxon>
        <taxon>Sordariales incertae sedis</taxon>
        <taxon>Madurella</taxon>
    </lineage>
</organism>
<comment type="caution">
    <text evidence="1">The sequence shown here is derived from an EMBL/GenBank/DDBJ whole genome shotgun (WGS) entry which is preliminary data.</text>
</comment>
<accession>A0ABQ0GE14</accession>
<dbReference type="PANTHER" id="PTHR42030">
    <property type="entry name" value="DRBM DOMAIN-CONTAINING PROTEIN"/>
    <property type="match status" value="1"/>
</dbReference>
<keyword evidence="2" id="KW-1185">Reference proteome</keyword>
<dbReference type="CDD" id="cd00048">
    <property type="entry name" value="DSRM_SF"/>
    <property type="match status" value="1"/>
</dbReference>
<evidence type="ECO:0000313" key="2">
    <source>
        <dbReference type="Proteomes" id="UP001628179"/>
    </source>
</evidence>
<dbReference type="Gene3D" id="3.30.160.20">
    <property type="match status" value="1"/>
</dbReference>
<gene>
    <name evidence="1" type="ORF">MFIFM68171_06193</name>
</gene>
<name>A0ABQ0GE14_9PEZI</name>
<dbReference type="GeneID" id="98176936"/>
<dbReference type="SUPFAM" id="SSF54768">
    <property type="entry name" value="dsRNA-binding domain-like"/>
    <property type="match status" value="1"/>
</dbReference>
<dbReference type="RefSeq" id="XP_070917714.1">
    <property type="nucleotide sequence ID" value="XM_071061613.1"/>
</dbReference>
<dbReference type="Proteomes" id="UP001628179">
    <property type="component" value="Unassembled WGS sequence"/>
</dbReference>
<sequence>MGYKTWQSKLEDACRVRDIPSPVFQIMSDRRGGRTAWSSSVTVLGQPHRARFWYDGKNLQNAKDDAAEVAYNWLVAPSSPATSRSSGW</sequence>
<proteinExistence type="predicted"/>
<reference evidence="1 2" key="1">
    <citation type="submission" date="2024-09" db="EMBL/GenBank/DDBJ databases">
        <title>Itraconazole resistance in Madurella fahalii resulting from another homologue of gene encoding cytochrome P450 14-alpha sterol demethylase (CYP51).</title>
        <authorList>
            <person name="Yoshioka I."/>
            <person name="Fahal A.H."/>
            <person name="Kaneko S."/>
            <person name="Yaguchi T."/>
        </authorList>
    </citation>
    <scope>NUCLEOTIDE SEQUENCE [LARGE SCALE GENOMIC DNA]</scope>
    <source>
        <strain evidence="1 2">IFM 68171</strain>
    </source>
</reference>
<dbReference type="PANTHER" id="PTHR42030:SF1">
    <property type="entry name" value="DRBM DOMAIN-CONTAINING PROTEIN"/>
    <property type="match status" value="1"/>
</dbReference>
<dbReference type="EMBL" id="BAAFSV010000003">
    <property type="protein sequence ID" value="GAB1315983.1"/>
    <property type="molecule type" value="Genomic_DNA"/>
</dbReference>
<evidence type="ECO:0000313" key="1">
    <source>
        <dbReference type="EMBL" id="GAB1315983.1"/>
    </source>
</evidence>
<protein>
    <submittedName>
        <fullName evidence="1">DRBM domain-containing protein</fullName>
    </submittedName>
</protein>